<dbReference type="AlphaFoldDB" id="A0AAJ7WIY6"/>
<accession>A0AAJ7WIY6</accession>
<dbReference type="SMART" id="SM00097">
    <property type="entry name" value="WNT1"/>
    <property type="match status" value="1"/>
</dbReference>
<evidence type="ECO:0000256" key="5">
    <source>
        <dbReference type="ARBA" id="ARBA00022530"/>
    </source>
</evidence>
<keyword evidence="9" id="KW-1185">Reference proteome</keyword>
<dbReference type="PANTHER" id="PTHR12027:SF81">
    <property type="entry name" value="WNT INHIBITOR OF DORSAL PROTEIN"/>
    <property type="match status" value="1"/>
</dbReference>
<evidence type="ECO:0000313" key="9">
    <source>
        <dbReference type="Proteomes" id="UP000694867"/>
    </source>
</evidence>
<dbReference type="GO" id="GO:0030182">
    <property type="term" value="P:neuron differentiation"/>
    <property type="evidence" value="ECO:0007669"/>
    <property type="project" value="TreeGrafter"/>
</dbReference>
<evidence type="ECO:0000256" key="3">
    <source>
        <dbReference type="ARBA" id="ARBA00022473"/>
    </source>
</evidence>
<dbReference type="GeneID" id="108865026"/>
<protein>
    <recommendedName>
        <fullName evidence="8">Protein Wnt</fullName>
    </recommendedName>
</protein>
<gene>
    <name evidence="10" type="primary">LOC108865026</name>
</gene>
<evidence type="ECO:0000256" key="8">
    <source>
        <dbReference type="RuleBase" id="RU003500"/>
    </source>
</evidence>
<keyword evidence="5" id="KW-0272">Extracellular matrix</keyword>
<keyword evidence="3 8" id="KW-0217">Developmental protein</keyword>
<dbReference type="InterPro" id="IPR005817">
    <property type="entry name" value="Wnt"/>
</dbReference>
<comment type="subcellular location">
    <subcellularLocation>
        <location evidence="1 8">Secreted</location>
        <location evidence="1 8">Extracellular space</location>
        <location evidence="1 8">Extracellular matrix</location>
    </subcellularLocation>
</comment>
<keyword evidence="7" id="KW-1015">Disulfide bond</keyword>
<evidence type="ECO:0000313" key="10">
    <source>
        <dbReference type="RefSeq" id="XP_028968849.1"/>
    </source>
</evidence>
<dbReference type="PANTHER" id="PTHR12027">
    <property type="entry name" value="WNT RELATED"/>
    <property type="match status" value="1"/>
</dbReference>
<dbReference type="RefSeq" id="XP_028968849.1">
    <property type="nucleotide sequence ID" value="XM_029113016.1"/>
</dbReference>
<dbReference type="KEGG" id="goe:108865026"/>
<keyword evidence="4" id="KW-0964">Secreted</keyword>
<evidence type="ECO:0000256" key="2">
    <source>
        <dbReference type="ARBA" id="ARBA00005683"/>
    </source>
</evidence>
<comment type="function">
    <text evidence="8">Ligand for members of the frizzled family of seven transmembrane receptors.</text>
</comment>
<evidence type="ECO:0000256" key="1">
    <source>
        <dbReference type="ARBA" id="ARBA00004498"/>
    </source>
</evidence>
<dbReference type="GO" id="GO:0045165">
    <property type="term" value="P:cell fate commitment"/>
    <property type="evidence" value="ECO:0007669"/>
    <property type="project" value="TreeGrafter"/>
</dbReference>
<keyword evidence="6 8" id="KW-0879">Wnt signaling pathway</keyword>
<evidence type="ECO:0000256" key="4">
    <source>
        <dbReference type="ARBA" id="ARBA00022525"/>
    </source>
</evidence>
<sequence length="217" mass="24479">MAEIVINSKAFLIDKQCTWGGCSDSVKFGEHTAKEFLDSNEPRTDTGLVNLHNNRVGRRAVKKTMRKMCKCHGVSCSCAVTTCWMRLSDMQTIGKRLRRAFENAKRLDYNGGSLNPERKDLACKKRELIYSYDSINYCNANLTAGTVGTLGRECSLRPRVGVTRSEAESCKRLCHDCGLKIRTENTTQSTSCKCRLIWCCRVECQTCVTEVTRTFCD</sequence>
<dbReference type="GO" id="GO:0060070">
    <property type="term" value="P:canonical Wnt signaling pathway"/>
    <property type="evidence" value="ECO:0007669"/>
    <property type="project" value="TreeGrafter"/>
</dbReference>
<dbReference type="Gene3D" id="3.30.2460.20">
    <property type="match status" value="1"/>
</dbReference>
<dbReference type="PRINTS" id="PR01349">
    <property type="entry name" value="WNTPROTEIN"/>
</dbReference>
<dbReference type="InterPro" id="IPR043158">
    <property type="entry name" value="Wnt_C"/>
</dbReference>
<proteinExistence type="inferred from homology"/>
<dbReference type="Proteomes" id="UP000694867">
    <property type="component" value="Unplaced"/>
</dbReference>
<comment type="similarity">
    <text evidence="2 8">Belongs to the Wnt family.</text>
</comment>
<organism evidence="9 10">
    <name type="scientific">Galendromus occidentalis</name>
    <name type="common">western predatory mite</name>
    <dbReference type="NCBI Taxonomy" id="34638"/>
    <lineage>
        <taxon>Eukaryota</taxon>
        <taxon>Metazoa</taxon>
        <taxon>Ecdysozoa</taxon>
        <taxon>Arthropoda</taxon>
        <taxon>Chelicerata</taxon>
        <taxon>Arachnida</taxon>
        <taxon>Acari</taxon>
        <taxon>Parasitiformes</taxon>
        <taxon>Mesostigmata</taxon>
        <taxon>Gamasina</taxon>
        <taxon>Phytoseioidea</taxon>
        <taxon>Phytoseiidae</taxon>
        <taxon>Typhlodrominae</taxon>
        <taxon>Galendromus</taxon>
    </lineage>
</organism>
<dbReference type="GO" id="GO:0005615">
    <property type="term" value="C:extracellular space"/>
    <property type="evidence" value="ECO:0007669"/>
    <property type="project" value="TreeGrafter"/>
</dbReference>
<dbReference type="GO" id="GO:0005109">
    <property type="term" value="F:frizzled binding"/>
    <property type="evidence" value="ECO:0007669"/>
    <property type="project" value="TreeGrafter"/>
</dbReference>
<evidence type="ECO:0000256" key="6">
    <source>
        <dbReference type="ARBA" id="ARBA00022687"/>
    </source>
</evidence>
<name>A0AAJ7WIY6_9ACAR</name>
<evidence type="ECO:0000256" key="7">
    <source>
        <dbReference type="ARBA" id="ARBA00023157"/>
    </source>
</evidence>
<dbReference type="GO" id="GO:0005125">
    <property type="term" value="F:cytokine activity"/>
    <property type="evidence" value="ECO:0007669"/>
    <property type="project" value="TreeGrafter"/>
</dbReference>
<dbReference type="Pfam" id="PF00110">
    <property type="entry name" value="wnt"/>
    <property type="match status" value="1"/>
</dbReference>
<reference evidence="10" key="1">
    <citation type="submission" date="2025-08" db="UniProtKB">
        <authorList>
            <consortium name="RefSeq"/>
        </authorList>
    </citation>
    <scope>IDENTIFICATION</scope>
</reference>